<dbReference type="Proteomes" id="UP001345691">
    <property type="component" value="Unassembled WGS sequence"/>
</dbReference>
<accession>A0ABR0JTB2</accession>
<gene>
    <name evidence="3" type="ORF">LTR69_001061</name>
</gene>
<reference evidence="3 4" key="1">
    <citation type="submission" date="2023-08" db="EMBL/GenBank/DDBJ databases">
        <title>Black Yeasts Isolated from many extreme environments.</title>
        <authorList>
            <person name="Coleine C."/>
            <person name="Stajich J.E."/>
            <person name="Selbmann L."/>
        </authorList>
    </citation>
    <scope>NUCLEOTIDE SEQUENCE [LARGE SCALE GENOMIC DNA]</scope>
    <source>
        <strain evidence="3 4">CCFEE 6328</strain>
    </source>
</reference>
<keyword evidence="2" id="KW-0812">Transmembrane</keyword>
<feature type="transmembrane region" description="Helical" evidence="2">
    <location>
        <begin position="12"/>
        <end position="32"/>
    </location>
</feature>
<evidence type="ECO:0000313" key="3">
    <source>
        <dbReference type="EMBL" id="KAK5068940.1"/>
    </source>
</evidence>
<comment type="caution">
    <text evidence="3">The sequence shown here is derived from an EMBL/GenBank/DDBJ whole genome shotgun (WGS) entry which is preliminary data.</text>
</comment>
<evidence type="ECO:0000256" key="1">
    <source>
        <dbReference type="SAM" id="MobiDB-lite"/>
    </source>
</evidence>
<name>A0ABR0JTB2_9EURO</name>
<organism evidence="3 4">
    <name type="scientific">Exophiala sideris</name>
    <dbReference type="NCBI Taxonomy" id="1016849"/>
    <lineage>
        <taxon>Eukaryota</taxon>
        <taxon>Fungi</taxon>
        <taxon>Dikarya</taxon>
        <taxon>Ascomycota</taxon>
        <taxon>Pezizomycotina</taxon>
        <taxon>Eurotiomycetes</taxon>
        <taxon>Chaetothyriomycetidae</taxon>
        <taxon>Chaetothyriales</taxon>
        <taxon>Herpotrichiellaceae</taxon>
        <taxon>Exophiala</taxon>
    </lineage>
</organism>
<keyword evidence="2" id="KW-1133">Transmembrane helix</keyword>
<dbReference type="PROSITE" id="PS51257">
    <property type="entry name" value="PROKAR_LIPOPROTEIN"/>
    <property type="match status" value="1"/>
</dbReference>
<keyword evidence="4" id="KW-1185">Reference proteome</keyword>
<feature type="region of interest" description="Disordered" evidence="1">
    <location>
        <begin position="57"/>
        <end position="103"/>
    </location>
</feature>
<keyword evidence="2" id="KW-0472">Membrane</keyword>
<feature type="compositionally biased region" description="Acidic residues" evidence="1">
    <location>
        <begin position="79"/>
        <end position="88"/>
    </location>
</feature>
<evidence type="ECO:0000256" key="2">
    <source>
        <dbReference type="SAM" id="Phobius"/>
    </source>
</evidence>
<dbReference type="EMBL" id="JAVRRF010000001">
    <property type="protein sequence ID" value="KAK5068940.1"/>
    <property type="molecule type" value="Genomic_DNA"/>
</dbReference>
<proteinExistence type="predicted"/>
<sequence length="488" mass="55355">MYATRPSSRLNKVAPFNYVLLLIFACLFLLYFKSIYHPTSVPLVGASRKNVAEYHRPNNQDFPIDVPQANDDQSIETGGSDDDSDSTDSDGSHHDEFDPGPEYRQVYSLTTPDRKFFPISFVDILAYNPNILPNPIKQDQWIIIAQQEMSRIEKTVLNELTCTAEFVDNALVCTAPPTVLPVQPSVQGICETEQLNMFNFLHGPRDARMFYGPDAPYIMYGSQSNHGCMGLWVQDARMLIPDFQPDYSDSTQPFYDVTEVGRPPPRHGVEKNFFLFWDGQSEAYAHHELHVERVFARLFMSDGTVGPDLAPQVANEDNLCLARYLPKIEPGAPESIHQATNSLAITLCKRADDECVPTDDNTFVMTIVQHKTYYGYHAVYEPYVVLFQRTAPFALHAISTKPIWIHGRGRLTRETHAVFYEDRPDGEIPQDHTEMFYVTSMSWKSHDQRYHGFIDDPLFLAFGIEDTRSGAIDILSGDLLQDLGSCKT</sequence>
<protein>
    <submittedName>
        <fullName evidence="3">Uncharacterized protein</fullName>
    </submittedName>
</protein>
<evidence type="ECO:0000313" key="4">
    <source>
        <dbReference type="Proteomes" id="UP001345691"/>
    </source>
</evidence>